<dbReference type="Proteomes" id="UP001066276">
    <property type="component" value="Chromosome 8"/>
</dbReference>
<proteinExistence type="predicted"/>
<keyword evidence="3" id="KW-1185">Reference proteome</keyword>
<accession>A0AAV7NRE0</accession>
<name>A0AAV7NRE0_PLEWA</name>
<gene>
    <name evidence="2" type="ORF">NDU88_005849</name>
</gene>
<feature type="chain" id="PRO_5043630769" evidence="1">
    <location>
        <begin position="21"/>
        <end position="76"/>
    </location>
</feature>
<comment type="caution">
    <text evidence="2">The sequence shown here is derived from an EMBL/GenBank/DDBJ whole genome shotgun (WGS) entry which is preliminary data.</text>
</comment>
<organism evidence="2 3">
    <name type="scientific">Pleurodeles waltl</name>
    <name type="common">Iberian ribbed newt</name>
    <dbReference type="NCBI Taxonomy" id="8319"/>
    <lineage>
        <taxon>Eukaryota</taxon>
        <taxon>Metazoa</taxon>
        <taxon>Chordata</taxon>
        <taxon>Craniata</taxon>
        <taxon>Vertebrata</taxon>
        <taxon>Euteleostomi</taxon>
        <taxon>Amphibia</taxon>
        <taxon>Batrachia</taxon>
        <taxon>Caudata</taxon>
        <taxon>Salamandroidea</taxon>
        <taxon>Salamandridae</taxon>
        <taxon>Pleurodelinae</taxon>
        <taxon>Pleurodeles</taxon>
    </lineage>
</organism>
<sequence>WWLSSWFLGASAVAAELSSAVRSGCVCGRRARMGAAKAAQEENSGCSCTGEPGAEASAWRWRKRGFGYSRASGLRS</sequence>
<feature type="signal peptide" evidence="1">
    <location>
        <begin position="1"/>
        <end position="20"/>
    </location>
</feature>
<protein>
    <submittedName>
        <fullName evidence="2">Uncharacterized protein</fullName>
    </submittedName>
</protein>
<dbReference type="EMBL" id="JANPWB010000012">
    <property type="protein sequence ID" value="KAJ1117652.1"/>
    <property type="molecule type" value="Genomic_DNA"/>
</dbReference>
<dbReference type="AlphaFoldDB" id="A0AAV7NRE0"/>
<evidence type="ECO:0000256" key="1">
    <source>
        <dbReference type="SAM" id="SignalP"/>
    </source>
</evidence>
<feature type="non-terminal residue" evidence="2">
    <location>
        <position position="1"/>
    </location>
</feature>
<evidence type="ECO:0000313" key="2">
    <source>
        <dbReference type="EMBL" id="KAJ1117652.1"/>
    </source>
</evidence>
<evidence type="ECO:0000313" key="3">
    <source>
        <dbReference type="Proteomes" id="UP001066276"/>
    </source>
</evidence>
<feature type="non-terminal residue" evidence="2">
    <location>
        <position position="76"/>
    </location>
</feature>
<keyword evidence="1" id="KW-0732">Signal</keyword>
<reference evidence="2" key="1">
    <citation type="journal article" date="2022" name="bioRxiv">
        <title>Sequencing and chromosome-scale assembly of the giantPleurodeles waltlgenome.</title>
        <authorList>
            <person name="Brown T."/>
            <person name="Elewa A."/>
            <person name="Iarovenko S."/>
            <person name="Subramanian E."/>
            <person name="Araus A.J."/>
            <person name="Petzold A."/>
            <person name="Susuki M."/>
            <person name="Suzuki K.-i.T."/>
            <person name="Hayashi T."/>
            <person name="Toyoda A."/>
            <person name="Oliveira C."/>
            <person name="Osipova E."/>
            <person name="Leigh N.D."/>
            <person name="Simon A."/>
            <person name="Yun M.H."/>
        </authorList>
    </citation>
    <scope>NUCLEOTIDE SEQUENCE</scope>
    <source>
        <strain evidence="2">20211129_DDA</strain>
        <tissue evidence="2">Liver</tissue>
    </source>
</reference>